<dbReference type="EMBL" id="RBOV01000416">
    <property type="protein sequence ID" value="RMN06368.1"/>
    <property type="molecule type" value="Genomic_DNA"/>
</dbReference>
<dbReference type="PANTHER" id="PTHR38105:SF5">
    <property type="entry name" value="OUTER MEMBRANE PROTEIN"/>
    <property type="match status" value="1"/>
</dbReference>
<organism evidence="2 3">
    <name type="scientific">Pseudomonas syringae pv. coriandricola</name>
    <dbReference type="NCBI Taxonomy" id="264453"/>
    <lineage>
        <taxon>Bacteria</taxon>
        <taxon>Pseudomonadati</taxon>
        <taxon>Pseudomonadota</taxon>
        <taxon>Gammaproteobacteria</taxon>
        <taxon>Pseudomonadales</taxon>
        <taxon>Pseudomonadaceae</taxon>
        <taxon>Pseudomonas</taxon>
    </lineage>
</organism>
<name>A0A3M3J6A7_9PSED</name>
<dbReference type="GO" id="GO:0015288">
    <property type="term" value="F:porin activity"/>
    <property type="evidence" value="ECO:0007669"/>
    <property type="project" value="TreeGrafter"/>
</dbReference>
<dbReference type="Pfam" id="PF06178">
    <property type="entry name" value="KdgM"/>
    <property type="match status" value="1"/>
</dbReference>
<dbReference type="InterPro" id="IPR009331">
    <property type="entry name" value="Oligogalacturonate-sp_porin"/>
</dbReference>
<evidence type="ECO:0000313" key="3">
    <source>
        <dbReference type="Proteomes" id="UP000271468"/>
    </source>
</evidence>
<dbReference type="Proteomes" id="UP000271468">
    <property type="component" value="Unassembled WGS sequence"/>
</dbReference>
<evidence type="ECO:0000313" key="2">
    <source>
        <dbReference type="EMBL" id="RMN06368.1"/>
    </source>
</evidence>
<dbReference type="PANTHER" id="PTHR38105">
    <property type="entry name" value="OUTER MEMBRANE PROTEIN-RELATED-RELATED"/>
    <property type="match status" value="1"/>
</dbReference>
<dbReference type="AlphaFoldDB" id="A0A3M3J6A7"/>
<dbReference type="GO" id="GO:0009279">
    <property type="term" value="C:cell outer membrane"/>
    <property type="evidence" value="ECO:0007669"/>
    <property type="project" value="TreeGrafter"/>
</dbReference>
<dbReference type="InterPro" id="IPR053713">
    <property type="entry name" value="Bact_OM_Channel_sf"/>
</dbReference>
<gene>
    <name evidence="2" type="ORF">ALQ65_04901</name>
</gene>
<dbReference type="GO" id="GO:0015772">
    <property type="term" value="P:oligosaccharide transport"/>
    <property type="evidence" value="ECO:0007669"/>
    <property type="project" value="TreeGrafter"/>
</dbReference>
<comment type="caution">
    <text evidence="2">The sequence shown here is derived from an EMBL/GenBank/DDBJ whole genome shotgun (WGS) entry which is preliminary data.</text>
</comment>
<reference evidence="2 3" key="1">
    <citation type="submission" date="2018-08" db="EMBL/GenBank/DDBJ databases">
        <title>Recombination of ecologically and evolutionarily significant loci maintains genetic cohesion in the Pseudomonas syringae species complex.</title>
        <authorList>
            <person name="Dillon M."/>
            <person name="Thakur S."/>
            <person name="Almeida R.N.D."/>
            <person name="Weir B.S."/>
            <person name="Guttman D.S."/>
        </authorList>
    </citation>
    <scope>NUCLEOTIDE SEQUENCE [LARGE SCALE GENOMIC DNA]</scope>
    <source>
        <strain evidence="2 3">ICMP 12341</strain>
    </source>
</reference>
<accession>A0A3M3J6A7</accession>
<sequence>MKPAPADMLIPGRKGHRIRLPAICFNTPRTSINKNKKMKKSLALLAFAALLPCAWTHADSAYINYRHQYAESTRMHADRVKFGTRLDSGWGFEGELKYKTAGDRQDVAFDNTVGNGHELTASYQHRLDEKWTLTPSLALESIEKSTAYKMGLKLGYKVNDQLSVSGRYRYDSIKLDRDKVNHQMPDNQMDDQSINRYDVWVNYASKGPWTYEYQFTYFDADYIRYDNGKTDYEQNAAFKYRWDKRWVPFFEVGDIKVDSEDDKRQLRLRVGVQYNFL</sequence>
<dbReference type="Gene3D" id="2.40.160.40">
    <property type="entry name" value="monomeric porin ompg"/>
    <property type="match status" value="1"/>
</dbReference>
<proteinExistence type="predicted"/>
<dbReference type="SUPFAM" id="SSF56935">
    <property type="entry name" value="Porins"/>
    <property type="match status" value="1"/>
</dbReference>
<evidence type="ECO:0000256" key="1">
    <source>
        <dbReference type="ARBA" id="ARBA00022729"/>
    </source>
</evidence>
<keyword evidence="1" id="KW-0732">Signal</keyword>
<protein>
    <submittedName>
        <fullName evidence="2">Oligogalacturonate-specific porin protein KdgM</fullName>
    </submittedName>
</protein>